<reference evidence="2 3" key="1">
    <citation type="journal article" date="2014" name="Genome Announc.">
        <title>Draft Genome Sequence of the Antitrypanosomally Active Sponge-Associated Bacterium Actinokineospora sp. Strain EG49.</title>
        <authorList>
            <person name="Harjes J."/>
            <person name="Ryu T."/>
            <person name="Abdelmohsen U.R."/>
            <person name="Moitinho-Silva L."/>
            <person name="Horn H."/>
            <person name="Ravasi T."/>
            <person name="Hentschel U."/>
        </authorList>
    </citation>
    <scope>NUCLEOTIDE SEQUENCE [LARGE SCALE GENOMIC DNA]</scope>
    <source>
        <strain evidence="2 3">EG49</strain>
    </source>
</reference>
<feature type="transmembrane region" description="Helical" evidence="1">
    <location>
        <begin position="197"/>
        <end position="221"/>
    </location>
</feature>
<dbReference type="PANTHER" id="PTHR34821">
    <property type="entry name" value="INNER MEMBRANE PROTEIN YDCZ"/>
    <property type="match status" value="1"/>
</dbReference>
<sequence length="312" mass="30153">MDLTRRATALGCAAAAVGGVALAVQSRVNGELGRALGDGVAAALVSFLGGLLILAAAVVATASGRAAAGRFRVAVRGGRLRVWQCLGGAAGASFVAAQGTTAAGLGIAVFTVATVAGQVVSSLFVDRAGFGPGEPRRITAPRAVGAGLTVVAVLVSVSDRFGSPGELWPALLPALAGAALSWAQAANGLVRHESGSVVLATLVNFSVGACALVLVGVVDVALRGLPNPPPGQWHLYTGGALGVVALSTSVYAVRAIGVLVLGLCAVAGQLVGAVLLDVSAGGIAAGTVAGVALTLVAAGVAAVPGGRARVRG</sequence>
<accession>W7IZN6</accession>
<feature type="transmembrane region" description="Helical" evidence="1">
    <location>
        <begin position="39"/>
        <end position="60"/>
    </location>
</feature>
<dbReference type="InterPro" id="IPR006750">
    <property type="entry name" value="YdcZ"/>
</dbReference>
<organism evidence="2 3">
    <name type="scientific">Actinokineospora spheciospongiae</name>
    <dbReference type="NCBI Taxonomy" id="909613"/>
    <lineage>
        <taxon>Bacteria</taxon>
        <taxon>Bacillati</taxon>
        <taxon>Actinomycetota</taxon>
        <taxon>Actinomycetes</taxon>
        <taxon>Pseudonocardiales</taxon>
        <taxon>Pseudonocardiaceae</taxon>
        <taxon>Actinokineospora</taxon>
    </lineage>
</organism>
<feature type="transmembrane region" description="Helical" evidence="1">
    <location>
        <begin position="80"/>
        <end position="97"/>
    </location>
</feature>
<feature type="transmembrane region" description="Helical" evidence="1">
    <location>
        <begin position="258"/>
        <end position="276"/>
    </location>
</feature>
<dbReference type="Proteomes" id="UP000019277">
    <property type="component" value="Unassembled WGS sequence"/>
</dbReference>
<evidence type="ECO:0000313" key="2">
    <source>
        <dbReference type="EMBL" id="EWC62031.1"/>
    </source>
</evidence>
<dbReference type="STRING" id="909613.UO65_2667"/>
<evidence type="ECO:0000313" key="3">
    <source>
        <dbReference type="Proteomes" id="UP000019277"/>
    </source>
</evidence>
<keyword evidence="1" id="KW-1133">Transmembrane helix</keyword>
<dbReference type="eggNOG" id="COG3238">
    <property type="taxonomic scope" value="Bacteria"/>
</dbReference>
<feature type="transmembrane region" description="Helical" evidence="1">
    <location>
        <begin position="103"/>
        <end position="126"/>
    </location>
</feature>
<keyword evidence="1" id="KW-0812">Transmembrane</keyword>
<dbReference type="RefSeq" id="WP_052021121.1">
    <property type="nucleotide sequence ID" value="NZ_AYXG01000092.1"/>
</dbReference>
<keyword evidence="3" id="KW-1185">Reference proteome</keyword>
<dbReference type="AlphaFoldDB" id="W7IZN6"/>
<comment type="caution">
    <text evidence="2">The sequence shown here is derived from an EMBL/GenBank/DDBJ whole genome shotgun (WGS) entry which is preliminary data.</text>
</comment>
<gene>
    <name evidence="2" type="ORF">UO65_2667</name>
</gene>
<keyword evidence="1" id="KW-0472">Membrane</keyword>
<feature type="transmembrane region" description="Helical" evidence="1">
    <location>
        <begin position="170"/>
        <end position="190"/>
    </location>
</feature>
<dbReference type="EMBL" id="AYXG01000092">
    <property type="protein sequence ID" value="EWC62031.1"/>
    <property type="molecule type" value="Genomic_DNA"/>
</dbReference>
<feature type="transmembrane region" description="Helical" evidence="1">
    <location>
        <begin position="282"/>
        <end position="303"/>
    </location>
</feature>
<dbReference type="GO" id="GO:0005886">
    <property type="term" value="C:plasma membrane"/>
    <property type="evidence" value="ECO:0007669"/>
    <property type="project" value="TreeGrafter"/>
</dbReference>
<feature type="transmembrane region" description="Helical" evidence="1">
    <location>
        <begin position="233"/>
        <end position="253"/>
    </location>
</feature>
<dbReference type="OrthoDB" id="6463253at2"/>
<proteinExistence type="predicted"/>
<evidence type="ECO:0000256" key="1">
    <source>
        <dbReference type="SAM" id="Phobius"/>
    </source>
</evidence>
<name>W7IZN6_9PSEU</name>
<protein>
    <submittedName>
        <fullName evidence="2">Putative inner membrane protein</fullName>
    </submittedName>
</protein>
<feature type="transmembrane region" description="Helical" evidence="1">
    <location>
        <begin position="138"/>
        <end position="158"/>
    </location>
</feature>
<dbReference type="PANTHER" id="PTHR34821:SF2">
    <property type="entry name" value="INNER MEMBRANE PROTEIN YDCZ"/>
    <property type="match status" value="1"/>
</dbReference>
<dbReference type="Pfam" id="PF04657">
    <property type="entry name" value="DMT_YdcZ"/>
    <property type="match status" value="2"/>
</dbReference>